<sequence>MNAQDRQASGWPEYRRYLDHLMDCAECARLPKRCAVGERLRREHRAAGRGQGSAS</sequence>
<evidence type="ECO:0000313" key="2">
    <source>
        <dbReference type="Proteomes" id="UP000516428"/>
    </source>
</evidence>
<dbReference type="Proteomes" id="UP000516428">
    <property type="component" value="Chromosome"/>
</dbReference>
<dbReference type="KEGG" id="sxn:IAG42_03660"/>
<reference evidence="1 2" key="1">
    <citation type="submission" date="2020-09" db="EMBL/GenBank/DDBJ databases">
        <title>A novel species.</title>
        <authorList>
            <person name="Gao J."/>
        </authorList>
    </citation>
    <scope>NUCLEOTIDE SEQUENCE [LARGE SCALE GENOMIC DNA]</scope>
    <source>
        <strain evidence="1 2">CRXT-Y-14</strain>
    </source>
</reference>
<name>A0A7H1B252_9ACTN</name>
<evidence type="ECO:0000313" key="1">
    <source>
        <dbReference type="EMBL" id="QNS02807.1"/>
    </source>
</evidence>
<dbReference type="AlphaFoldDB" id="A0A7H1B252"/>
<dbReference type="EMBL" id="CP061281">
    <property type="protein sequence ID" value="QNS02807.1"/>
    <property type="molecule type" value="Genomic_DNA"/>
</dbReference>
<accession>A0A7H1B252</accession>
<dbReference type="RefSeq" id="WP_188335562.1">
    <property type="nucleotide sequence ID" value="NZ_CP061281.1"/>
</dbReference>
<gene>
    <name evidence="1" type="ORF">IAG42_03660</name>
</gene>
<keyword evidence="2" id="KW-1185">Reference proteome</keyword>
<proteinExistence type="predicted"/>
<organism evidence="1 2">
    <name type="scientific">Streptomyces xanthii</name>
    <dbReference type="NCBI Taxonomy" id="2768069"/>
    <lineage>
        <taxon>Bacteria</taxon>
        <taxon>Bacillati</taxon>
        <taxon>Actinomycetota</taxon>
        <taxon>Actinomycetes</taxon>
        <taxon>Kitasatosporales</taxon>
        <taxon>Streptomycetaceae</taxon>
        <taxon>Streptomyces</taxon>
    </lineage>
</organism>
<protein>
    <submittedName>
        <fullName evidence="1">Uncharacterized protein</fullName>
    </submittedName>
</protein>